<keyword evidence="3" id="KW-1185">Reference proteome</keyword>
<dbReference type="InterPro" id="IPR011990">
    <property type="entry name" value="TPR-like_helical_dom_sf"/>
</dbReference>
<dbReference type="PANTHER" id="PTHR46014">
    <property type="entry name" value="TETRATRICOPEPTIDE REPEAT PROTEIN 1"/>
    <property type="match status" value="1"/>
</dbReference>
<organism evidence="2 3">
    <name type="scientific">Trichinella zimbabwensis</name>
    <dbReference type="NCBI Taxonomy" id="268475"/>
    <lineage>
        <taxon>Eukaryota</taxon>
        <taxon>Metazoa</taxon>
        <taxon>Ecdysozoa</taxon>
        <taxon>Nematoda</taxon>
        <taxon>Enoplea</taxon>
        <taxon>Dorylaimia</taxon>
        <taxon>Trichinellida</taxon>
        <taxon>Trichinellidae</taxon>
        <taxon>Trichinella</taxon>
    </lineage>
</organism>
<sequence>MPFAFTLKTNQTTVEQTSHSLLNTTHNTTVMLLKKPKILSLMLLCKRMISLRPAKPGKPPILPPAKSKRYRVVHVPWHDPEDVKEMLWRRHIYMNALKSMECLFKIVRRYYRDRLSGSILKSVDGTFLTDIENEFRQLLLKNDELNKLQQEKREKEFQAEKEKLKEEMIQLVEQHLNKNEEQHAVREKEVLEMIENSKHFLTYENLDEKIEEALESPTDFNYALDLNGKMFKGKPLEKYNKQNLLLIKPVSEETEPLIYSGNVQEKCVKIGCVVVYLSAVVAVEYLKCFEMENVENFGENKLDAWLKLQDKAAEDGSSVKCLKELCNDVIDKMENVDSVEEFLKMEETDMDEKTKLERQQEAIRMKIDGNAAFRDGDFPGALRHYTDALKICPRSFTSIRSVLFGNRAACYMKMEKYEEAIKECNWSVECDSNYVKVLRRRASLYEMQETTLEKALDDYKRLFEIDPADSEAARSMTRLSRAIDVRNEKMKAHAFDTMKELGNVLLQPFGLSTDDFQCTKRPDGSV</sequence>
<feature type="coiled-coil region" evidence="1">
    <location>
        <begin position="128"/>
        <end position="181"/>
    </location>
</feature>
<dbReference type="GO" id="GO:0005763">
    <property type="term" value="C:mitochondrial small ribosomal subunit"/>
    <property type="evidence" value="ECO:0007669"/>
    <property type="project" value="InterPro"/>
</dbReference>
<dbReference type="PANTHER" id="PTHR46014:SF1">
    <property type="entry name" value="TETRATRICOPEPTIDE REPEAT PROTEIN 1"/>
    <property type="match status" value="1"/>
</dbReference>
<dbReference type="EMBL" id="JYDP01000090">
    <property type="protein sequence ID" value="KRZ08181.1"/>
    <property type="molecule type" value="Genomic_DNA"/>
</dbReference>
<name>A0A0V1HDT4_9BILA</name>
<evidence type="ECO:0000313" key="3">
    <source>
        <dbReference type="Proteomes" id="UP000055024"/>
    </source>
</evidence>
<dbReference type="SMART" id="SM00028">
    <property type="entry name" value="TPR"/>
    <property type="match status" value="3"/>
</dbReference>
<reference evidence="2 3" key="1">
    <citation type="submission" date="2015-01" db="EMBL/GenBank/DDBJ databases">
        <title>Evolution of Trichinella species and genotypes.</title>
        <authorList>
            <person name="Korhonen P.K."/>
            <person name="Edoardo P."/>
            <person name="Giuseppe L.R."/>
            <person name="Gasser R.B."/>
        </authorList>
    </citation>
    <scope>NUCLEOTIDE SEQUENCE [LARGE SCALE GENOMIC DNA]</scope>
    <source>
        <strain evidence="2">ISS1029</strain>
    </source>
</reference>
<dbReference type="AlphaFoldDB" id="A0A0V1HDT4"/>
<gene>
    <name evidence="2" type="primary">TTC1</name>
    <name evidence="2" type="ORF">T11_6845</name>
</gene>
<dbReference type="Gene3D" id="1.25.40.10">
    <property type="entry name" value="Tetratricopeptide repeat domain"/>
    <property type="match status" value="1"/>
</dbReference>
<dbReference type="Proteomes" id="UP000055024">
    <property type="component" value="Unassembled WGS sequence"/>
</dbReference>
<proteinExistence type="predicted"/>
<keyword evidence="1" id="KW-0175">Coiled coil</keyword>
<comment type="caution">
    <text evidence="2">The sequence shown here is derived from an EMBL/GenBank/DDBJ whole genome shotgun (WGS) entry which is preliminary data.</text>
</comment>
<evidence type="ECO:0000256" key="1">
    <source>
        <dbReference type="SAM" id="Coils"/>
    </source>
</evidence>
<accession>A0A0V1HDT4</accession>
<evidence type="ECO:0000313" key="2">
    <source>
        <dbReference type="EMBL" id="KRZ08181.1"/>
    </source>
</evidence>
<dbReference type="InterPro" id="IPR026140">
    <property type="entry name" value="Ribosomal_mS26"/>
</dbReference>
<dbReference type="SUPFAM" id="SSF48452">
    <property type="entry name" value="TPR-like"/>
    <property type="match status" value="1"/>
</dbReference>
<dbReference type="InterPro" id="IPR052769">
    <property type="entry name" value="TPR_domain_protein"/>
</dbReference>
<protein>
    <submittedName>
        <fullName evidence="2">Tetratricopeptide repeat protein 1</fullName>
    </submittedName>
</protein>
<dbReference type="OrthoDB" id="1872379at2759"/>
<dbReference type="Pfam" id="PF14943">
    <property type="entry name" value="MRP-S26"/>
    <property type="match status" value="1"/>
</dbReference>
<dbReference type="InterPro" id="IPR019734">
    <property type="entry name" value="TPR_rpt"/>
</dbReference>
<dbReference type="STRING" id="268475.A0A0V1HDT4"/>